<name>A0A4R6TVY4_9BACI</name>
<evidence type="ECO:0008006" key="5">
    <source>
        <dbReference type="Google" id="ProtNLM"/>
    </source>
</evidence>
<dbReference type="Gene3D" id="3.40.50.720">
    <property type="entry name" value="NAD(P)-binding Rossmann-like Domain"/>
    <property type="match status" value="1"/>
</dbReference>
<dbReference type="PROSITE" id="PS00061">
    <property type="entry name" value="ADH_SHORT"/>
    <property type="match status" value="1"/>
</dbReference>
<reference evidence="3 4" key="1">
    <citation type="submission" date="2019-03" db="EMBL/GenBank/DDBJ databases">
        <title>Genomic Encyclopedia of Type Strains, Phase IV (KMG-IV): sequencing the most valuable type-strain genomes for metagenomic binning, comparative biology and taxonomic classification.</title>
        <authorList>
            <person name="Goeker M."/>
        </authorList>
    </citation>
    <scope>NUCLEOTIDE SEQUENCE [LARGE SCALE GENOMIC DNA]</scope>
    <source>
        <strain evidence="3 4">DSM 28697</strain>
    </source>
</reference>
<evidence type="ECO:0000313" key="3">
    <source>
        <dbReference type="EMBL" id="TDQ37396.1"/>
    </source>
</evidence>
<dbReference type="PANTHER" id="PTHR42760:SF115">
    <property type="entry name" value="3-OXOACYL-[ACYL-CARRIER-PROTEIN] REDUCTASE FABG"/>
    <property type="match status" value="1"/>
</dbReference>
<proteinExistence type="inferred from homology"/>
<dbReference type="AlphaFoldDB" id="A0A4R6TVY4"/>
<protein>
    <recommendedName>
        <fullName evidence="5">NAD(P)-dependent dehydrogenase (Short-subunit alcohol dehydrogenase family)</fullName>
    </recommendedName>
</protein>
<comment type="similarity">
    <text evidence="1">Belongs to the short-chain dehydrogenases/reductases (SDR) family.</text>
</comment>
<dbReference type="PANTHER" id="PTHR42760">
    <property type="entry name" value="SHORT-CHAIN DEHYDROGENASES/REDUCTASES FAMILY MEMBER"/>
    <property type="match status" value="1"/>
</dbReference>
<dbReference type="RefSeq" id="WP_133581245.1">
    <property type="nucleotide sequence ID" value="NZ_SNYJ01000013.1"/>
</dbReference>
<dbReference type="FunFam" id="3.40.50.720:FF:000084">
    <property type="entry name" value="Short-chain dehydrogenase reductase"/>
    <property type="match status" value="1"/>
</dbReference>
<dbReference type="InterPro" id="IPR020904">
    <property type="entry name" value="Sc_DH/Rdtase_CS"/>
</dbReference>
<dbReference type="InterPro" id="IPR002347">
    <property type="entry name" value="SDR_fam"/>
</dbReference>
<comment type="caution">
    <text evidence="3">The sequence shown here is derived from an EMBL/GenBank/DDBJ whole genome shotgun (WGS) entry which is preliminary data.</text>
</comment>
<dbReference type="Proteomes" id="UP000295632">
    <property type="component" value="Unassembled WGS sequence"/>
</dbReference>
<dbReference type="EMBL" id="SNYJ01000013">
    <property type="protein sequence ID" value="TDQ37396.1"/>
    <property type="molecule type" value="Genomic_DNA"/>
</dbReference>
<dbReference type="Pfam" id="PF13561">
    <property type="entry name" value="adh_short_C2"/>
    <property type="match status" value="1"/>
</dbReference>
<evidence type="ECO:0000313" key="4">
    <source>
        <dbReference type="Proteomes" id="UP000295632"/>
    </source>
</evidence>
<dbReference type="PRINTS" id="PR00081">
    <property type="entry name" value="GDHRDH"/>
</dbReference>
<dbReference type="CDD" id="cd05233">
    <property type="entry name" value="SDR_c"/>
    <property type="match status" value="1"/>
</dbReference>
<evidence type="ECO:0000256" key="2">
    <source>
        <dbReference type="ARBA" id="ARBA00023002"/>
    </source>
</evidence>
<sequence>MEQQNVVITGVGQGIGRAILEAYVKENYTVIGVDHDEDLLADLNRRENVHTYKVDISEPEEVHSFFNSVARAHKRIDVLINNAGIGRWVPPTELSVKDWDIVVNTNLRGSFLCAREAAKRMSHGGRIVNISSTRASMSEPNSEAYAASKAGLLGLTHSLAASLAAKKITVNAISPGWIETGDYAKLRDVDHLQHFSGRVGMPEDIARACLFLTDPANQFITGENIVIDGGMTRKMIYEH</sequence>
<organism evidence="3 4">
    <name type="scientific">Aureibacillus halotolerans</name>
    <dbReference type="NCBI Taxonomy" id="1508390"/>
    <lineage>
        <taxon>Bacteria</taxon>
        <taxon>Bacillati</taxon>
        <taxon>Bacillota</taxon>
        <taxon>Bacilli</taxon>
        <taxon>Bacillales</taxon>
        <taxon>Bacillaceae</taxon>
        <taxon>Aureibacillus</taxon>
    </lineage>
</organism>
<dbReference type="GO" id="GO:0016616">
    <property type="term" value="F:oxidoreductase activity, acting on the CH-OH group of donors, NAD or NADP as acceptor"/>
    <property type="evidence" value="ECO:0007669"/>
    <property type="project" value="TreeGrafter"/>
</dbReference>
<keyword evidence="2" id="KW-0560">Oxidoreductase</keyword>
<accession>A0A4R6TVY4</accession>
<dbReference type="GO" id="GO:0008206">
    <property type="term" value="P:bile acid metabolic process"/>
    <property type="evidence" value="ECO:0007669"/>
    <property type="project" value="UniProtKB-ARBA"/>
</dbReference>
<dbReference type="PRINTS" id="PR00080">
    <property type="entry name" value="SDRFAMILY"/>
</dbReference>
<evidence type="ECO:0000256" key="1">
    <source>
        <dbReference type="ARBA" id="ARBA00006484"/>
    </source>
</evidence>
<dbReference type="SUPFAM" id="SSF51735">
    <property type="entry name" value="NAD(P)-binding Rossmann-fold domains"/>
    <property type="match status" value="1"/>
</dbReference>
<dbReference type="OrthoDB" id="9803333at2"/>
<dbReference type="InterPro" id="IPR036291">
    <property type="entry name" value="NAD(P)-bd_dom_sf"/>
</dbReference>
<gene>
    <name evidence="3" type="ORF">EV213_11330</name>
</gene>
<keyword evidence="4" id="KW-1185">Reference proteome</keyword>